<keyword evidence="4" id="KW-0560">Oxidoreductase</keyword>
<dbReference type="Gene3D" id="1.10.630.10">
    <property type="entry name" value="Cytochrome P450"/>
    <property type="match status" value="1"/>
</dbReference>
<keyword evidence="9" id="KW-1185">Reference proteome</keyword>
<dbReference type="AlphaFoldDB" id="A0AA39D2K7"/>
<reference evidence="8" key="1">
    <citation type="submission" date="2022-10" db="EMBL/GenBank/DDBJ databases">
        <title>Culturing micro-colonial fungi from biological soil crusts in the Mojave desert and describing Neophaeococcomyces mojavensis, and introducing the new genera and species Taxawa tesnikishii.</title>
        <authorList>
            <person name="Kurbessoian T."/>
            <person name="Stajich J.E."/>
        </authorList>
    </citation>
    <scope>NUCLEOTIDE SEQUENCE</scope>
    <source>
        <strain evidence="8">TK_35</strain>
    </source>
</reference>
<comment type="caution">
    <text evidence="8">The sequence shown here is derived from an EMBL/GenBank/DDBJ whole genome shotgun (WGS) entry which is preliminary data.</text>
</comment>
<evidence type="ECO:0000313" key="9">
    <source>
        <dbReference type="Proteomes" id="UP001172681"/>
    </source>
</evidence>
<dbReference type="GO" id="GO:0004497">
    <property type="term" value="F:monooxygenase activity"/>
    <property type="evidence" value="ECO:0007669"/>
    <property type="project" value="UniProtKB-KW"/>
</dbReference>
<evidence type="ECO:0008006" key="10">
    <source>
        <dbReference type="Google" id="ProtNLM"/>
    </source>
</evidence>
<keyword evidence="3 7" id="KW-0479">Metal-binding</keyword>
<dbReference type="PRINTS" id="PR00463">
    <property type="entry name" value="EP450I"/>
</dbReference>
<feature type="binding site" description="axial binding residue" evidence="7">
    <location>
        <position position="440"/>
    </location>
    <ligand>
        <name>heme</name>
        <dbReference type="ChEBI" id="CHEBI:30413"/>
    </ligand>
    <ligandPart>
        <name>Fe</name>
        <dbReference type="ChEBI" id="CHEBI:18248"/>
    </ligandPart>
</feature>
<comment type="similarity">
    <text evidence="2">Belongs to the cytochrome P450 family.</text>
</comment>
<sequence>MVLNDCYCTGPPTWPVIGNAHQIPSKGAHFQLTEWAKRYGGIYSLKLGPSTAIVLSDRRYVREIMDKRSAISSGRPPSTPFQKVMGGGDHLLVMDYSPKWRDTRKLLQQELTASICDKKYFSLQEAEAVQMLRDIVEAPDRLMDHPKRYSNSIIMSIFSAFVNLVNPFLTSIVTLVFGSRTPTVDTPHMKKLYQVMDEFMKIMELGAMPPVDVFPFLKRIPERWLGNWITRAGDVGRKMDSMYHDLADTAIKRREQQAGNGKSIIDRILDRLEAEKLHFTRHQLDFLGGVAMEGGSETTAATVLSVIKVLTCYPDVQRKAHAEIDKWCTEDASPRWSDRERLPYVLQIIKETMRWRPIGGLDVPHSLSEDVMIEGMLLPKGSTLLVNFWGLHQDEKRYEDPDKFDPDRYAGFTQLAHDYAVSADFEARDHYSYGVGRRLCPGIHLAERNLFIAVAKLIWAFSFEKVVDDQGRPLDIDLDYETGFDEGLVICSKPFPCDVKPRSQKRVETIMRELTKAEEEVFAKYPL</sequence>
<evidence type="ECO:0000313" key="8">
    <source>
        <dbReference type="EMBL" id="KAJ9644865.1"/>
    </source>
</evidence>
<dbReference type="Pfam" id="PF00067">
    <property type="entry name" value="p450"/>
    <property type="match status" value="1"/>
</dbReference>
<dbReference type="PANTHER" id="PTHR46300:SF2">
    <property type="entry name" value="CYTOCHROME P450 MONOOXYGENASE ALNH-RELATED"/>
    <property type="match status" value="1"/>
</dbReference>
<keyword evidence="5 7" id="KW-0408">Iron</keyword>
<dbReference type="InterPro" id="IPR036396">
    <property type="entry name" value="Cyt_P450_sf"/>
</dbReference>
<dbReference type="Proteomes" id="UP001172681">
    <property type="component" value="Unassembled WGS sequence"/>
</dbReference>
<dbReference type="PANTHER" id="PTHR46300">
    <property type="entry name" value="P450, PUTATIVE (EUROFUNG)-RELATED-RELATED"/>
    <property type="match status" value="1"/>
</dbReference>
<dbReference type="GO" id="GO:0020037">
    <property type="term" value="F:heme binding"/>
    <property type="evidence" value="ECO:0007669"/>
    <property type="project" value="InterPro"/>
</dbReference>
<gene>
    <name evidence="8" type="ORF">H2204_001327</name>
</gene>
<comment type="cofactor">
    <cofactor evidence="1 7">
        <name>heme</name>
        <dbReference type="ChEBI" id="CHEBI:30413"/>
    </cofactor>
</comment>
<dbReference type="SUPFAM" id="SSF48264">
    <property type="entry name" value="Cytochrome P450"/>
    <property type="match status" value="1"/>
</dbReference>
<dbReference type="GO" id="GO:0005506">
    <property type="term" value="F:iron ion binding"/>
    <property type="evidence" value="ECO:0007669"/>
    <property type="project" value="InterPro"/>
</dbReference>
<dbReference type="InterPro" id="IPR050364">
    <property type="entry name" value="Cytochrome_P450_fung"/>
</dbReference>
<dbReference type="PRINTS" id="PR00385">
    <property type="entry name" value="P450"/>
</dbReference>
<dbReference type="GO" id="GO:0016705">
    <property type="term" value="F:oxidoreductase activity, acting on paired donors, with incorporation or reduction of molecular oxygen"/>
    <property type="evidence" value="ECO:0007669"/>
    <property type="project" value="InterPro"/>
</dbReference>
<accession>A0AA39D2K7</accession>
<dbReference type="CDD" id="cd11065">
    <property type="entry name" value="CYP64-like"/>
    <property type="match status" value="1"/>
</dbReference>
<evidence type="ECO:0000256" key="5">
    <source>
        <dbReference type="ARBA" id="ARBA00023004"/>
    </source>
</evidence>
<keyword evidence="6" id="KW-0503">Monooxygenase</keyword>
<evidence type="ECO:0000256" key="1">
    <source>
        <dbReference type="ARBA" id="ARBA00001971"/>
    </source>
</evidence>
<proteinExistence type="inferred from homology"/>
<protein>
    <recommendedName>
        <fullName evidence="10">Cytochrome P450</fullName>
    </recommendedName>
</protein>
<dbReference type="InterPro" id="IPR002401">
    <property type="entry name" value="Cyt_P450_E_grp-I"/>
</dbReference>
<evidence type="ECO:0000256" key="4">
    <source>
        <dbReference type="ARBA" id="ARBA00023002"/>
    </source>
</evidence>
<evidence type="ECO:0000256" key="6">
    <source>
        <dbReference type="ARBA" id="ARBA00023033"/>
    </source>
</evidence>
<dbReference type="InterPro" id="IPR001128">
    <property type="entry name" value="Cyt_P450"/>
</dbReference>
<organism evidence="8 9">
    <name type="scientific">Knufia peltigerae</name>
    <dbReference type="NCBI Taxonomy" id="1002370"/>
    <lineage>
        <taxon>Eukaryota</taxon>
        <taxon>Fungi</taxon>
        <taxon>Dikarya</taxon>
        <taxon>Ascomycota</taxon>
        <taxon>Pezizomycotina</taxon>
        <taxon>Eurotiomycetes</taxon>
        <taxon>Chaetothyriomycetidae</taxon>
        <taxon>Chaetothyriales</taxon>
        <taxon>Trichomeriaceae</taxon>
        <taxon>Knufia</taxon>
    </lineage>
</organism>
<evidence type="ECO:0000256" key="2">
    <source>
        <dbReference type="ARBA" id="ARBA00010617"/>
    </source>
</evidence>
<name>A0AA39D2K7_9EURO</name>
<evidence type="ECO:0000256" key="7">
    <source>
        <dbReference type="PIRSR" id="PIRSR602401-1"/>
    </source>
</evidence>
<dbReference type="EMBL" id="JAPDRN010000005">
    <property type="protein sequence ID" value="KAJ9644865.1"/>
    <property type="molecule type" value="Genomic_DNA"/>
</dbReference>
<keyword evidence="7" id="KW-0349">Heme</keyword>
<evidence type="ECO:0000256" key="3">
    <source>
        <dbReference type="ARBA" id="ARBA00022723"/>
    </source>
</evidence>